<protein>
    <submittedName>
        <fullName evidence="2">Imidazolonepropionase-like amidohydrolase</fullName>
    </submittedName>
</protein>
<dbReference type="InterPro" id="IPR057744">
    <property type="entry name" value="OTAase-like"/>
</dbReference>
<dbReference type="CDD" id="cd01299">
    <property type="entry name" value="Met_dep_hydrolase_A"/>
    <property type="match status" value="1"/>
</dbReference>
<dbReference type="InterPro" id="IPR051781">
    <property type="entry name" value="Metallo-dep_Hydrolase"/>
</dbReference>
<dbReference type="Pfam" id="PF10518">
    <property type="entry name" value="TAT_signal"/>
    <property type="match status" value="1"/>
</dbReference>
<dbReference type="InterPro" id="IPR019546">
    <property type="entry name" value="TAT_signal_bac_arc"/>
</dbReference>
<dbReference type="Proteomes" id="UP001549076">
    <property type="component" value="Unassembled WGS sequence"/>
</dbReference>
<dbReference type="SUPFAM" id="SSF51338">
    <property type="entry name" value="Composite domain of metallo-dependent hydrolases"/>
    <property type="match status" value="2"/>
</dbReference>
<keyword evidence="3" id="KW-1185">Reference proteome</keyword>
<sequence>MFRLGMKYQHLVHGVGCGCSSPMLLQASRRLDEFSRRSFLRGAGAAAIAAATPVASFAQTAEVDAKVLFTRARLFDGKSDALQPNVQILVEGNRIASIDTTNSAPPADATVIDCEDRVLMPGLIDAHWHAVFAAVPLPVLMAGDPGIIFATSTAEAERTLMRGFTTVRDLGGPVFSFKQAIDSGIIPGPRIFPSGAMITTSGGHGDLRMPSEIPRNGGQLSHGELLGGAAIVDDAGALQLRIREQLLQGASQIKVMAGGGVSSPRSPLDMTTFSEDELRTAVNVARDWNTYVTVHAYAPNTVQRALAAGVTCVEHAHLMDEETARMIADKGVWLSMQPFLTMEDAASQTGPGVERAQQLFVGTPRVYEFVKKYGIKTAWGSDVLFSPELTPRQNIMLTHLSRWYTNAEILRIATSVNAELLALSNLRTPYEGKLGVIEAGAFADLLVLNGNPLDNIRLIEEPETSLAVIMKDGRVHRNAL</sequence>
<comment type="caution">
    <text evidence="2">The sequence shown here is derived from an EMBL/GenBank/DDBJ whole genome shotgun (WGS) entry which is preliminary data.</text>
</comment>
<dbReference type="InterPro" id="IPR011059">
    <property type="entry name" value="Metal-dep_hydrolase_composite"/>
</dbReference>
<evidence type="ECO:0000259" key="1">
    <source>
        <dbReference type="Pfam" id="PF01979"/>
    </source>
</evidence>
<name>A0ABV2N5Z7_9HYPH</name>
<dbReference type="InterPro" id="IPR032466">
    <property type="entry name" value="Metal_Hydrolase"/>
</dbReference>
<dbReference type="RefSeq" id="WP_354198828.1">
    <property type="nucleotide sequence ID" value="NZ_JBEPML010000022.1"/>
</dbReference>
<dbReference type="Pfam" id="PF01979">
    <property type="entry name" value="Amidohydro_1"/>
    <property type="match status" value="1"/>
</dbReference>
<dbReference type="PROSITE" id="PS51257">
    <property type="entry name" value="PROKAR_LIPOPROTEIN"/>
    <property type="match status" value="1"/>
</dbReference>
<dbReference type="PANTHER" id="PTHR43135:SF3">
    <property type="entry name" value="ALPHA-D-RIBOSE 1-METHYLPHOSPHONATE 5-TRIPHOSPHATE DIPHOSPHATASE"/>
    <property type="match status" value="1"/>
</dbReference>
<dbReference type="Gene3D" id="3.20.20.140">
    <property type="entry name" value="Metal-dependent hydrolases"/>
    <property type="match status" value="1"/>
</dbReference>
<evidence type="ECO:0000313" key="2">
    <source>
        <dbReference type="EMBL" id="MET3794244.1"/>
    </source>
</evidence>
<reference evidence="2 3" key="1">
    <citation type="submission" date="2024-06" db="EMBL/GenBank/DDBJ databases">
        <title>Genomic Encyclopedia of Type Strains, Phase IV (KMG-IV): sequencing the most valuable type-strain genomes for metagenomic binning, comparative biology and taxonomic classification.</title>
        <authorList>
            <person name="Goeker M."/>
        </authorList>
    </citation>
    <scope>NUCLEOTIDE SEQUENCE [LARGE SCALE GENOMIC DNA]</scope>
    <source>
        <strain evidence="2 3">DSM 27865</strain>
    </source>
</reference>
<gene>
    <name evidence="2" type="ORF">ABID37_004484</name>
</gene>
<feature type="domain" description="Amidohydrolase-related" evidence="1">
    <location>
        <begin position="118"/>
        <end position="469"/>
    </location>
</feature>
<dbReference type="InterPro" id="IPR006680">
    <property type="entry name" value="Amidohydro-rel"/>
</dbReference>
<proteinExistence type="predicted"/>
<dbReference type="PANTHER" id="PTHR43135">
    <property type="entry name" value="ALPHA-D-RIBOSE 1-METHYLPHOSPHONATE 5-TRIPHOSPHATE DIPHOSPHATASE"/>
    <property type="match status" value="1"/>
</dbReference>
<dbReference type="Gene3D" id="2.30.40.10">
    <property type="entry name" value="Urease, subunit C, domain 1"/>
    <property type="match status" value="1"/>
</dbReference>
<dbReference type="SUPFAM" id="SSF51556">
    <property type="entry name" value="Metallo-dependent hydrolases"/>
    <property type="match status" value="1"/>
</dbReference>
<accession>A0ABV2N5Z7</accession>
<dbReference type="InterPro" id="IPR006311">
    <property type="entry name" value="TAT_signal"/>
</dbReference>
<dbReference type="EMBL" id="JBEPML010000022">
    <property type="protein sequence ID" value="MET3794244.1"/>
    <property type="molecule type" value="Genomic_DNA"/>
</dbReference>
<dbReference type="PROSITE" id="PS51318">
    <property type="entry name" value="TAT"/>
    <property type="match status" value="1"/>
</dbReference>
<evidence type="ECO:0000313" key="3">
    <source>
        <dbReference type="Proteomes" id="UP001549076"/>
    </source>
</evidence>
<organism evidence="2 3">
    <name type="scientific">Aquamicrobium terrae</name>
    <dbReference type="NCBI Taxonomy" id="1324945"/>
    <lineage>
        <taxon>Bacteria</taxon>
        <taxon>Pseudomonadati</taxon>
        <taxon>Pseudomonadota</taxon>
        <taxon>Alphaproteobacteria</taxon>
        <taxon>Hyphomicrobiales</taxon>
        <taxon>Phyllobacteriaceae</taxon>
        <taxon>Aquamicrobium</taxon>
    </lineage>
</organism>